<feature type="transmembrane region" description="Helical" evidence="7">
    <location>
        <begin position="12"/>
        <end position="31"/>
    </location>
</feature>
<feature type="transmembrane region" description="Helical" evidence="7">
    <location>
        <begin position="98"/>
        <end position="117"/>
    </location>
</feature>
<keyword evidence="5 7" id="KW-1133">Transmembrane helix</keyword>
<dbReference type="InterPro" id="IPR045621">
    <property type="entry name" value="BPD_transp_1_N"/>
</dbReference>
<dbReference type="Gene3D" id="1.10.3720.10">
    <property type="entry name" value="MetI-like"/>
    <property type="match status" value="1"/>
</dbReference>
<protein>
    <submittedName>
        <fullName evidence="9">ABC transporter permease</fullName>
    </submittedName>
</protein>
<evidence type="ECO:0000313" key="9">
    <source>
        <dbReference type="EMBL" id="UZF48122.1"/>
    </source>
</evidence>
<keyword evidence="6 7" id="KW-0472">Membrane</keyword>
<evidence type="ECO:0000256" key="4">
    <source>
        <dbReference type="ARBA" id="ARBA00022692"/>
    </source>
</evidence>
<comment type="similarity">
    <text evidence="7">Belongs to the binding-protein-dependent transport system permease family.</text>
</comment>
<keyword evidence="4 7" id="KW-0812">Transmembrane</keyword>
<evidence type="ECO:0000256" key="2">
    <source>
        <dbReference type="ARBA" id="ARBA00022448"/>
    </source>
</evidence>
<name>A0AA46X225_RHORH</name>
<sequence length="309" mass="33672">MANYLLRQLLQIVPVLLIVSFVVFFLVYIAGDPVSMMISDNATPQQIADLRESLGLNRPFFVQYFDYLVTVAQGDFGQSRVYRESALDVVLDRLPNTLMLGACAMLLAILVAIPLGIKSARRQNSALDLGVSTFSVFAKAVPNFWLGIMLILVFGVTLKVLPVSGAGTWSHVVLPAITLGSAICAELTRLIRSQMIEVLSQDYMRTARAKGLPEWAVVFRHGFRNCLPAIVTMTALQAPVLIGGAVITETVFAWPGIGQLLVNSVTKLDMTVVQAIVLLTALAVVLLTLITDIAVRALDRRVAFSARTR</sequence>
<keyword evidence="2 7" id="KW-0813">Transport</keyword>
<dbReference type="Proteomes" id="UP001162740">
    <property type="component" value="Plasmid pGD02.2.1"/>
</dbReference>
<proteinExistence type="inferred from homology"/>
<dbReference type="Pfam" id="PF00528">
    <property type="entry name" value="BPD_transp_1"/>
    <property type="match status" value="1"/>
</dbReference>
<gene>
    <name evidence="9" type="ORF">KUM34_027460</name>
</gene>
<feature type="domain" description="ABC transmembrane type-1" evidence="8">
    <location>
        <begin position="94"/>
        <end position="291"/>
    </location>
</feature>
<dbReference type="InterPro" id="IPR000515">
    <property type="entry name" value="MetI-like"/>
</dbReference>
<reference evidence="9 10" key="1">
    <citation type="journal article" date="2021" name="Front. Microbiol.">
        <title>Bacterial Transformation of Aromatic Monomers in Softwood Black Liquor.</title>
        <authorList>
            <person name="Navas L.E."/>
            <person name="Dexter G."/>
            <person name="Liu J."/>
            <person name="Levy-Booth D."/>
            <person name="Cho M."/>
            <person name="Jang S.K."/>
            <person name="Mansfield S.D."/>
            <person name="Renneckar S."/>
            <person name="Mohn W.W."/>
            <person name="Eltis L.D."/>
        </authorList>
    </citation>
    <scope>NUCLEOTIDE SEQUENCE [LARGE SCALE GENOMIC DNA]</scope>
    <source>
        <strain evidence="9 10">GD02</strain>
    </source>
</reference>
<evidence type="ECO:0000256" key="3">
    <source>
        <dbReference type="ARBA" id="ARBA00022475"/>
    </source>
</evidence>
<dbReference type="PANTHER" id="PTHR43163">
    <property type="entry name" value="DIPEPTIDE TRANSPORT SYSTEM PERMEASE PROTEIN DPPB-RELATED"/>
    <property type="match status" value="1"/>
</dbReference>
<dbReference type="RefSeq" id="WP_229583094.1">
    <property type="nucleotide sequence ID" value="NZ_CP083975.1"/>
</dbReference>
<evidence type="ECO:0000313" key="10">
    <source>
        <dbReference type="Proteomes" id="UP001162740"/>
    </source>
</evidence>
<dbReference type="PROSITE" id="PS50928">
    <property type="entry name" value="ABC_TM1"/>
    <property type="match status" value="1"/>
</dbReference>
<comment type="subcellular location">
    <subcellularLocation>
        <location evidence="1 7">Cell membrane</location>
        <topology evidence="1 7">Multi-pass membrane protein</topology>
    </subcellularLocation>
</comment>
<evidence type="ECO:0000256" key="1">
    <source>
        <dbReference type="ARBA" id="ARBA00004651"/>
    </source>
</evidence>
<evidence type="ECO:0000256" key="6">
    <source>
        <dbReference type="ARBA" id="ARBA00023136"/>
    </source>
</evidence>
<dbReference type="GO" id="GO:0055085">
    <property type="term" value="P:transmembrane transport"/>
    <property type="evidence" value="ECO:0007669"/>
    <property type="project" value="InterPro"/>
</dbReference>
<evidence type="ECO:0000259" key="8">
    <source>
        <dbReference type="PROSITE" id="PS50928"/>
    </source>
</evidence>
<feature type="transmembrane region" description="Helical" evidence="7">
    <location>
        <begin position="168"/>
        <end position="187"/>
    </location>
</feature>
<dbReference type="GO" id="GO:0005886">
    <property type="term" value="C:plasma membrane"/>
    <property type="evidence" value="ECO:0007669"/>
    <property type="project" value="UniProtKB-SubCell"/>
</dbReference>
<organism evidence="9 10">
    <name type="scientific">Rhodococcus rhodochrous</name>
    <dbReference type="NCBI Taxonomy" id="1829"/>
    <lineage>
        <taxon>Bacteria</taxon>
        <taxon>Bacillati</taxon>
        <taxon>Actinomycetota</taxon>
        <taxon>Actinomycetes</taxon>
        <taxon>Mycobacteriales</taxon>
        <taxon>Nocardiaceae</taxon>
        <taxon>Rhodococcus</taxon>
    </lineage>
</organism>
<evidence type="ECO:0000256" key="5">
    <source>
        <dbReference type="ARBA" id="ARBA00022989"/>
    </source>
</evidence>
<dbReference type="InterPro" id="IPR035906">
    <property type="entry name" value="MetI-like_sf"/>
</dbReference>
<feature type="transmembrane region" description="Helical" evidence="7">
    <location>
        <begin position="229"/>
        <end position="252"/>
    </location>
</feature>
<dbReference type="Pfam" id="PF19300">
    <property type="entry name" value="BPD_transp_1_N"/>
    <property type="match status" value="1"/>
</dbReference>
<evidence type="ECO:0000256" key="7">
    <source>
        <dbReference type="RuleBase" id="RU363032"/>
    </source>
</evidence>
<feature type="transmembrane region" description="Helical" evidence="7">
    <location>
        <begin position="272"/>
        <end position="295"/>
    </location>
</feature>
<keyword evidence="9" id="KW-0614">Plasmid</keyword>
<accession>A0AA46X225</accession>
<dbReference type="PANTHER" id="PTHR43163:SF6">
    <property type="entry name" value="DIPEPTIDE TRANSPORT SYSTEM PERMEASE PROTEIN DPPB-RELATED"/>
    <property type="match status" value="1"/>
</dbReference>
<feature type="transmembrane region" description="Helical" evidence="7">
    <location>
        <begin position="129"/>
        <end position="156"/>
    </location>
</feature>
<dbReference type="EMBL" id="CP083975">
    <property type="protein sequence ID" value="UZF48122.1"/>
    <property type="molecule type" value="Genomic_DNA"/>
</dbReference>
<dbReference type="CDD" id="cd06261">
    <property type="entry name" value="TM_PBP2"/>
    <property type="match status" value="1"/>
</dbReference>
<dbReference type="AlphaFoldDB" id="A0AA46X225"/>
<geneLocation type="plasmid" evidence="9 10">
    <name>pGD02.2.1</name>
</geneLocation>
<keyword evidence="3" id="KW-1003">Cell membrane</keyword>
<dbReference type="SUPFAM" id="SSF161098">
    <property type="entry name" value="MetI-like"/>
    <property type="match status" value="1"/>
</dbReference>